<dbReference type="Gene3D" id="3.30.160.60">
    <property type="entry name" value="Classic Zinc Finger"/>
    <property type="match status" value="1"/>
</dbReference>
<dbReference type="AlphaFoldDB" id="A0A1D2VL08"/>
<evidence type="ECO:0000256" key="4">
    <source>
        <dbReference type="ARBA" id="ARBA00022833"/>
    </source>
</evidence>
<reference evidence="11" key="1">
    <citation type="submission" date="2016-05" db="EMBL/GenBank/DDBJ databases">
        <title>Comparative genomics of biotechnologically important yeasts.</title>
        <authorList>
            <consortium name="DOE Joint Genome Institute"/>
            <person name="Riley R."/>
            <person name="Haridas S."/>
            <person name="Wolfe K.H."/>
            <person name="Lopes M.R."/>
            <person name="Hittinger C.T."/>
            <person name="Goker M."/>
            <person name="Salamov A."/>
            <person name="Wisecaver J."/>
            <person name="Long T.M."/>
            <person name="Aerts A.L."/>
            <person name="Barry K."/>
            <person name="Choi C."/>
            <person name="Clum A."/>
            <person name="Coughlan A.Y."/>
            <person name="Deshpande S."/>
            <person name="Douglass A.P."/>
            <person name="Hanson S.J."/>
            <person name="Klenk H.-P."/>
            <person name="Labutti K."/>
            <person name="Lapidus A."/>
            <person name="Lindquist E."/>
            <person name="Lipzen A."/>
            <person name="Meier-Kolthoff J.P."/>
            <person name="Ohm R.A."/>
            <person name="Otillar R.P."/>
            <person name="Pangilinan J."/>
            <person name="Peng Y."/>
            <person name="Rokas A."/>
            <person name="Rosa C.A."/>
            <person name="Scheuner C."/>
            <person name="Sibirny A.A."/>
            <person name="Slot J.C."/>
            <person name="Stielow J.B."/>
            <person name="Sun H."/>
            <person name="Kurtzman C.P."/>
            <person name="Blackwell M."/>
            <person name="Grigoriev I.V."/>
            <person name="Jeffries T.W."/>
        </authorList>
    </citation>
    <scope>NUCLEOTIDE SEQUENCE [LARGE SCALE GENOMIC DNA]</scope>
    <source>
        <strain evidence="11">DSM 1968</strain>
    </source>
</reference>
<feature type="region of interest" description="Disordered" evidence="8">
    <location>
        <begin position="80"/>
        <end position="142"/>
    </location>
</feature>
<evidence type="ECO:0000256" key="6">
    <source>
        <dbReference type="ARBA" id="ARBA00023242"/>
    </source>
</evidence>
<dbReference type="EMBL" id="KV454477">
    <property type="protein sequence ID" value="ODV62283.1"/>
    <property type="molecule type" value="Genomic_DNA"/>
</dbReference>
<dbReference type="InterPro" id="IPR013085">
    <property type="entry name" value="U1-CZ_Znf_C2H2"/>
</dbReference>
<proteinExistence type="predicted"/>
<evidence type="ECO:0000256" key="5">
    <source>
        <dbReference type="ARBA" id="ARBA00022884"/>
    </source>
</evidence>
<evidence type="ECO:0000256" key="3">
    <source>
        <dbReference type="ARBA" id="ARBA00022771"/>
    </source>
</evidence>
<dbReference type="PANTHER" id="PTHR31148">
    <property type="entry name" value="U1 SMALL NUCLEAR RIBONUCLEOPROTEIN C"/>
    <property type="match status" value="1"/>
</dbReference>
<keyword evidence="5" id="KW-0694">RNA-binding</keyword>
<feature type="non-terminal residue" evidence="10">
    <location>
        <position position="142"/>
    </location>
</feature>
<keyword evidence="7" id="KW-0687">Ribonucleoprotein</keyword>
<keyword evidence="2" id="KW-0479">Metal-binding</keyword>
<dbReference type="PANTHER" id="PTHR31148:SF1">
    <property type="entry name" value="U1 SMALL NUCLEAR RIBONUCLEOPROTEIN C"/>
    <property type="match status" value="1"/>
</dbReference>
<dbReference type="PIRSF" id="PIRSF037969">
    <property type="entry name" value="U1_snRNP-C"/>
    <property type="match status" value="1"/>
</dbReference>
<evidence type="ECO:0000256" key="7">
    <source>
        <dbReference type="ARBA" id="ARBA00023274"/>
    </source>
</evidence>
<keyword evidence="11" id="KW-1185">Reference proteome</keyword>
<evidence type="ECO:0000256" key="1">
    <source>
        <dbReference type="ARBA" id="ARBA00004123"/>
    </source>
</evidence>
<accession>A0A1D2VL08</accession>
<dbReference type="OrthoDB" id="76567at2759"/>
<evidence type="ECO:0000256" key="8">
    <source>
        <dbReference type="SAM" id="MobiDB-lite"/>
    </source>
</evidence>
<dbReference type="Pfam" id="PF06220">
    <property type="entry name" value="zf-U1"/>
    <property type="match status" value="1"/>
</dbReference>
<dbReference type="RefSeq" id="XP_020048590.1">
    <property type="nucleotide sequence ID" value="XM_020189749.1"/>
</dbReference>
<feature type="domain" description="Matrin-type" evidence="9">
    <location>
        <begin position="4"/>
        <end position="36"/>
    </location>
</feature>
<organism evidence="10 11">
    <name type="scientific">Ascoidea rubescens DSM 1968</name>
    <dbReference type="NCBI Taxonomy" id="1344418"/>
    <lineage>
        <taxon>Eukaryota</taxon>
        <taxon>Fungi</taxon>
        <taxon>Dikarya</taxon>
        <taxon>Ascomycota</taxon>
        <taxon>Saccharomycotina</taxon>
        <taxon>Saccharomycetes</taxon>
        <taxon>Ascoideaceae</taxon>
        <taxon>Ascoidea</taxon>
    </lineage>
</organism>
<feature type="compositionally biased region" description="Pro residues" evidence="8">
    <location>
        <begin position="124"/>
        <end position="142"/>
    </location>
</feature>
<evidence type="ECO:0000313" key="11">
    <source>
        <dbReference type="Proteomes" id="UP000095038"/>
    </source>
</evidence>
<protein>
    <submittedName>
        <fullName evidence="10">Zf-U1-domain-containing protein</fullName>
    </submittedName>
</protein>
<dbReference type="InterPro" id="IPR000690">
    <property type="entry name" value="Matrin/U1-C_Znf_C2H2"/>
</dbReference>
<dbReference type="GO" id="GO:0000395">
    <property type="term" value="P:mRNA 5'-splice site recognition"/>
    <property type="evidence" value="ECO:0007669"/>
    <property type="project" value="InterPro"/>
</dbReference>
<keyword evidence="6" id="KW-0539">Nucleus</keyword>
<dbReference type="InterPro" id="IPR036236">
    <property type="entry name" value="Znf_C2H2_sf"/>
</dbReference>
<keyword evidence="3" id="KW-0863">Zinc-finger</keyword>
<dbReference type="InterPro" id="IPR017340">
    <property type="entry name" value="U1_snRNP-C"/>
</dbReference>
<name>A0A1D2VL08_9ASCO</name>
<evidence type="ECO:0000313" key="10">
    <source>
        <dbReference type="EMBL" id="ODV62283.1"/>
    </source>
</evidence>
<evidence type="ECO:0000259" key="9">
    <source>
        <dbReference type="PROSITE" id="PS50171"/>
    </source>
</evidence>
<evidence type="ECO:0000256" key="2">
    <source>
        <dbReference type="ARBA" id="ARBA00022723"/>
    </source>
</evidence>
<keyword evidence="4" id="KW-0862">Zinc</keyword>
<dbReference type="InterPro" id="IPR003604">
    <property type="entry name" value="Matrin/U1-like-C_Znf_C2H2"/>
</dbReference>
<dbReference type="Proteomes" id="UP000095038">
    <property type="component" value="Unassembled WGS sequence"/>
</dbReference>
<dbReference type="GO" id="GO:0008270">
    <property type="term" value="F:zinc ion binding"/>
    <property type="evidence" value="ECO:0007669"/>
    <property type="project" value="UniProtKB-KW"/>
</dbReference>
<dbReference type="InParanoid" id="A0A1D2VL08"/>
<feature type="compositionally biased region" description="Polar residues" evidence="8">
    <location>
        <begin position="80"/>
        <end position="115"/>
    </location>
</feature>
<dbReference type="GeneID" id="30963385"/>
<sequence length="142" mass="16125">MPKYYCDYCRIYLTHDSASVRKSHFIGKNHIKYVCDYYEQEAKKLGIWNPENIINEYKIEDYYKGCPTIKNSLDDFDLVSGSSRKANAGNNNLSDTNHVSSSSKNKSENLVNGNDINEIENKVLPPPPTLPNMPNPPSSAYN</sequence>
<gene>
    <name evidence="10" type="ORF">ASCRUDRAFT_22605</name>
</gene>
<dbReference type="SMART" id="SM00451">
    <property type="entry name" value="ZnF_U1"/>
    <property type="match status" value="1"/>
</dbReference>
<dbReference type="PROSITE" id="PS50171">
    <property type="entry name" value="ZF_MATRIN"/>
    <property type="match status" value="1"/>
</dbReference>
<comment type="subcellular location">
    <subcellularLocation>
        <location evidence="1">Nucleus</location>
    </subcellularLocation>
</comment>
<dbReference type="GO" id="GO:0030627">
    <property type="term" value="F:pre-mRNA 5'-splice site binding"/>
    <property type="evidence" value="ECO:0007669"/>
    <property type="project" value="InterPro"/>
</dbReference>
<dbReference type="SUPFAM" id="SSF57667">
    <property type="entry name" value="beta-beta-alpha zinc fingers"/>
    <property type="match status" value="1"/>
</dbReference>
<dbReference type="GO" id="GO:0005685">
    <property type="term" value="C:U1 snRNP"/>
    <property type="evidence" value="ECO:0007669"/>
    <property type="project" value="InterPro"/>
</dbReference>
<dbReference type="STRING" id="1344418.A0A1D2VL08"/>